<accession>A0A0F9ET45</accession>
<protein>
    <submittedName>
        <fullName evidence="1">Uncharacterized protein</fullName>
    </submittedName>
</protein>
<gene>
    <name evidence="1" type="ORF">LCGC14_2114860</name>
</gene>
<proteinExistence type="predicted"/>
<sequence>MKEKSQTIQCVVCDRDKPLEKIPYTGRFCNKIGMFSAGHIDCMVLLDDIYLKLKNMPKLRSLVKQMIDIIERSE</sequence>
<evidence type="ECO:0000313" key="1">
    <source>
        <dbReference type="EMBL" id="KKL69446.1"/>
    </source>
</evidence>
<comment type="caution">
    <text evidence="1">The sequence shown here is derived from an EMBL/GenBank/DDBJ whole genome shotgun (WGS) entry which is preliminary data.</text>
</comment>
<reference evidence="1" key="1">
    <citation type="journal article" date="2015" name="Nature">
        <title>Complex archaea that bridge the gap between prokaryotes and eukaryotes.</title>
        <authorList>
            <person name="Spang A."/>
            <person name="Saw J.H."/>
            <person name="Jorgensen S.L."/>
            <person name="Zaremba-Niedzwiedzka K."/>
            <person name="Martijn J."/>
            <person name="Lind A.E."/>
            <person name="van Eijk R."/>
            <person name="Schleper C."/>
            <person name="Guy L."/>
            <person name="Ettema T.J."/>
        </authorList>
    </citation>
    <scope>NUCLEOTIDE SEQUENCE</scope>
</reference>
<name>A0A0F9ET45_9ZZZZ</name>
<dbReference type="AlphaFoldDB" id="A0A0F9ET45"/>
<organism evidence="1">
    <name type="scientific">marine sediment metagenome</name>
    <dbReference type="NCBI Taxonomy" id="412755"/>
    <lineage>
        <taxon>unclassified sequences</taxon>
        <taxon>metagenomes</taxon>
        <taxon>ecological metagenomes</taxon>
    </lineage>
</organism>
<dbReference type="EMBL" id="LAZR01026206">
    <property type="protein sequence ID" value="KKL69446.1"/>
    <property type="molecule type" value="Genomic_DNA"/>
</dbReference>